<dbReference type="EMBL" id="SPVF01000048">
    <property type="protein sequence ID" value="TFW27699.1"/>
    <property type="molecule type" value="Genomic_DNA"/>
</dbReference>
<accession>A0A4Y9SQS1</accession>
<dbReference type="RefSeq" id="WP_135205826.1">
    <property type="nucleotide sequence ID" value="NZ_SPVF01000048.1"/>
</dbReference>
<evidence type="ECO:0000313" key="2">
    <source>
        <dbReference type="EMBL" id="TFW27699.1"/>
    </source>
</evidence>
<protein>
    <recommendedName>
        <fullName evidence="4">Lipoprotein</fullName>
    </recommendedName>
</protein>
<gene>
    <name evidence="2" type="ORF">E4L96_03410</name>
</gene>
<evidence type="ECO:0000256" key="1">
    <source>
        <dbReference type="SAM" id="SignalP"/>
    </source>
</evidence>
<evidence type="ECO:0008006" key="4">
    <source>
        <dbReference type="Google" id="ProtNLM"/>
    </source>
</evidence>
<reference evidence="2 3" key="1">
    <citation type="submission" date="2019-03" db="EMBL/GenBank/DDBJ databases">
        <title>Draft Genome Sequence of Massilia arenosa sp. nov., a Novel Massilia Species Isolated from a Sandy-loam Maize Soil.</title>
        <authorList>
            <person name="Raths R."/>
            <person name="Peta V."/>
            <person name="Bucking H."/>
        </authorList>
    </citation>
    <scope>NUCLEOTIDE SEQUENCE [LARGE SCALE GENOMIC DNA]</scope>
    <source>
        <strain evidence="2 3">MC02</strain>
    </source>
</reference>
<keyword evidence="1" id="KW-0732">Signal</keyword>
<name>A0A4Y9SQS1_9BURK</name>
<proteinExistence type="predicted"/>
<evidence type="ECO:0000313" key="3">
    <source>
        <dbReference type="Proteomes" id="UP000298438"/>
    </source>
</evidence>
<feature type="chain" id="PRO_5021383448" description="Lipoprotein" evidence="1">
    <location>
        <begin position="26"/>
        <end position="200"/>
    </location>
</feature>
<dbReference type="AlphaFoldDB" id="A0A4Y9SQS1"/>
<feature type="signal peptide" evidence="1">
    <location>
        <begin position="1"/>
        <end position="25"/>
    </location>
</feature>
<comment type="caution">
    <text evidence="2">The sequence shown here is derived from an EMBL/GenBank/DDBJ whole genome shotgun (WGS) entry which is preliminary data.</text>
</comment>
<sequence>MKRFTRPAGLALTACALLLSGCGGGDGSLYISGNVYGLYRDGLVLVNKGNNSTQAVSAASQSFVFSTLVGNDESFDIQVQTQPSGETCTVQNGKGRTGAYSISSVIVTCVGVTHALNVNVSGLAAGATLELVNGSDKVTVTQNGVKAMTPVAEGFPYAVLVYTGPYVGTPATPNGQTCTVTGGVGTMPTADLNSVNVTCQ</sequence>
<dbReference type="PROSITE" id="PS51257">
    <property type="entry name" value="PROKAR_LIPOPROTEIN"/>
    <property type="match status" value="1"/>
</dbReference>
<keyword evidence="3" id="KW-1185">Reference proteome</keyword>
<dbReference type="OrthoDB" id="8924315at2"/>
<dbReference type="Proteomes" id="UP000298438">
    <property type="component" value="Unassembled WGS sequence"/>
</dbReference>
<organism evidence="2 3">
    <name type="scientific">Zemynaea arenosa</name>
    <dbReference type="NCBI Taxonomy" id="2561931"/>
    <lineage>
        <taxon>Bacteria</taxon>
        <taxon>Pseudomonadati</taxon>
        <taxon>Pseudomonadota</taxon>
        <taxon>Betaproteobacteria</taxon>
        <taxon>Burkholderiales</taxon>
        <taxon>Oxalobacteraceae</taxon>
        <taxon>Telluria group</taxon>
        <taxon>Zemynaea</taxon>
    </lineage>
</organism>